<dbReference type="Proteomes" id="UP001159363">
    <property type="component" value="Chromosome 1"/>
</dbReference>
<keyword evidence="3" id="KW-1185">Reference proteome</keyword>
<proteinExistence type="predicted"/>
<name>A0ABQ9IGY3_9NEOP</name>
<sequence length="111" mass="13617">MINDDKCGKHTIHKFISHIPLHYTRRDTRKEYIALELNISKLYDLYVEKRSCPIEVHFINTSTYHFTNLEKNNCNKCYKFEKLNDEEKDQEQQSYLKHIKRKDRVRHMKDD</sequence>
<feature type="compositionally biased region" description="Basic residues" evidence="1">
    <location>
        <begin position="97"/>
        <end position="111"/>
    </location>
</feature>
<reference evidence="2 3" key="1">
    <citation type="submission" date="2023-02" db="EMBL/GenBank/DDBJ databases">
        <title>LHISI_Scaffold_Assembly.</title>
        <authorList>
            <person name="Stuart O.P."/>
            <person name="Cleave R."/>
            <person name="Magrath M.J.L."/>
            <person name="Mikheyev A.S."/>
        </authorList>
    </citation>
    <scope>NUCLEOTIDE SEQUENCE [LARGE SCALE GENOMIC DNA]</scope>
    <source>
        <strain evidence="2">Daus_M_001</strain>
        <tissue evidence="2">Leg muscle</tissue>
    </source>
</reference>
<evidence type="ECO:0000313" key="2">
    <source>
        <dbReference type="EMBL" id="KAJ8895954.1"/>
    </source>
</evidence>
<comment type="caution">
    <text evidence="2">The sequence shown here is derived from an EMBL/GenBank/DDBJ whole genome shotgun (WGS) entry which is preliminary data.</text>
</comment>
<protein>
    <submittedName>
        <fullName evidence="2">Uncharacterized protein</fullName>
    </submittedName>
</protein>
<gene>
    <name evidence="2" type="ORF">PR048_001295</name>
</gene>
<organism evidence="2 3">
    <name type="scientific">Dryococelus australis</name>
    <dbReference type="NCBI Taxonomy" id="614101"/>
    <lineage>
        <taxon>Eukaryota</taxon>
        <taxon>Metazoa</taxon>
        <taxon>Ecdysozoa</taxon>
        <taxon>Arthropoda</taxon>
        <taxon>Hexapoda</taxon>
        <taxon>Insecta</taxon>
        <taxon>Pterygota</taxon>
        <taxon>Neoptera</taxon>
        <taxon>Polyneoptera</taxon>
        <taxon>Phasmatodea</taxon>
        <taxon>Verophasmatodea</taxon>
        <taxon>Anareolatae</taxon>
        <taxon>Phasmatidae</taxon>
        <taxon>Eurycanthinae</taxon>
        <taxon>Dryococelus</taxon>
    </lineage>
</organism>
<feature type="region of interest" description="Disordered" evidence="1">
    <location>
        <begin position="91"/>
        <end position="111"/>
    </location>
</feature>
<accession>A0ABQ9IGY3</accession>
<dbReference type="EMBL" id="JARBHB010000001">
    <property type="protein sequence ID" value="KAJ8895954.1"/>
    <property type="molecule type" value="Genomic_DNA"/>
</dbReference>
<evidence type="ECO:0000313" key="3">
    <source>
        <dbReference type="Proteomes" id="UP001159363"/>
    </source>
</evidence>
<evidence type="ECO:0000256" key="1">
    <source>
        <dbReference type="SAM" id="MobiDB-lite"/>
    </source>
</evidence>